<reference evidence="4" key="1">
    <citation type="journal article" date="2005" name="BMC Biol.">
        <title>The sequence of rice chromosomes 11 and 12, rich in disease resistance genes and recent gene duplications.</title>
        <authorList>
            <consortium name="The rice chromosomes 11 and 12 sequencing consortia"/>
        </authorList>
    </citation>
    <scope>NUCLEOTIDE SEQUENCE [LARGE SCALE GENOMIC DNA]</scope>
</reference>
<reference evidence="4" key="2">
    <citation type="submission" date="2005-04" db="EMBL/GenBank/DDBJ databases">
        <authorList>
            <person name="Buell C.R."/>
            <person name="Wing R.A."/>
            <person name="McCombie W.A."/>
            <person name="Ouyang S."/>
        </authorList>
    </citation>
    <scope>NUCLEOTIDE SEQUENCE</scope>
</reference>
<sequence length="591" mass="65750">MKVVDRLALSEAEFPRLEPITNEDGEEITKRRCMSIGEAASTNAGSKLSAELFRDWFTNFYDGFPRNTRVWFAYEESANFELPADFQFVEINSDKFDKSREVFSAAITPCILPVGIHQGRHIQISYEFYHPTSAARQLGMGQLPISLFFADKIQNMGEITSAPMMDRLLNIAGPSLGSIENIKLAIQRSAAFDRWWVEWKKHLLHQSTSMYLTDLFPEAVPQTTESSPPHHSESGLEIHFALGILPNGGGLAPSFIGYHAPKTSTLLHGQTRVPIAYEAGKKKRAKSVAAPSAAPKKSKKQKTTDDLPSIDPVVEQFLEDKEIEEAVDDAAATMSETREQTPPADIPTPQRTPPPPTHSTYKPRKKKLASKKPIAPATPPPHSPTPSVHESSEHTPSAAGSHHMEEEVAPTPGIPVLADMFSFDIRQFMDEEEETTSKALVPLADNVKTTLLDISKRLEGSLETLVVSCGSIRDRFHEIHDQIPDELADVLTPAAYLEQHRLKLEKAKQRIADRRERKDLEATIQASRVSINEEKANLDELEAGPSSTQANIDRLNARKIELLAELEQCNAQIAIEEQKLVDLPKATEDQR</sequence>
<reference evidence="4" key="3">
    <citation type="submission" date="2006-01" db="EMBL/GenBank/DDBJ databases">
        <authorList>
            <person name="Buell R."/>
        </authorList>
    </citation>
    <scope>NUCLEOTIDE SEQUENCE</scope>
</reference>
<dbReference type="Pfam" id="PF07197">
    <property type="entry name" value="DUF1409"/>
    <property type="match status" value="1"/>
</dbReference>
<feature type="domain" description="DUF1409" evidence="3">
    <location>
        <begin position="457"/>
        <end position="504"/>
    </location>
</feature>
<evidence type="ECO:0000259" key="3">
    <source>
        <dbReference type="Pfam" id="PF07197"/>
    </source>
</evidence>
<protein>
    <recommendedName>
        <fullName evidence="3">DUF1409 domain-containing protein</fullName>
    </recommendedName>
</protein>
<dbReference type="EMBL" id="DP000011">
    <property type="protein sequence ID" value="ABA96946.1"/>
    <property type="molecule type" value="Genomic_DNA"/>
</dbReference>
<feature type="region of interest" description="Disordered" evidence="2">
    <location>
        <begin position="282"/>
        <end position="310"/>
    </location>
</feature>
<feature type="compositionally biased region" description="Basic residues" evidence="2">
    <location>
        <begin position="361"/>
        <end position="370"/>
    </location>
</feature>
<feature type="region of interest" description="Disordered" evidence="2">
    <location>
        <begin position="331"/>
        <end position="407"/>
    </location>
</feature>
<feature type="compositionally biased region" description="Pro residues" evidence="2">
    <location>
        <begin position="344"/>
        <end position="357"/>
    </location>
</feature>
<gene>
    <name evidence="4" type="ordered locus">LOC_Os12g15160</name>
</gene>
<organism evidence="4">
    <name type="scientific">Oryza sativa subsp. japonica</name>
    <name type="common">Rice</name>
    <dbReference type="NCBI Taxonomy" id="39947"/>
    <lineage>
        <taxon>Eukaryota</taxon>
        <taxon>Viridiplantae</taxon>
        <taxon>Streptophyta</taxon>
        <taxon>Embryophyta</taxon>
        <taxon>Tracheophyta</taxon>
        <taxon>Spermatophyta</taxon>
        <taxon>Magnoliopsida</taxon>
        <taxon>Liliopsida</taxon>
        <taxon>Poales</taxon>
        <taxon>Poaceae</taxon>
        <taxon>BOP clade</taxon>
        <taxon>Oryzoideae</taxon>
        <taxon>Oryzeae</taxon>
        <taxon>Oryzinae</taxon>
        <taxon>Oryza</taxon>
        <taxon>Oryza sativa</taxon>
    </lineage>
</organism>
<name>Q2QUT5_ORYSJ</name>
<evidence type="ECO:0000256" key="2">
    <source>
        <dbReference type="SAM" id="MobiDB-lite"/>
    </source>
</evidence>
<accession>Q2QUT5</accession>
<dbReference type="InterPro" id="IPR010811">
    <property type="entry name" value="DUF1409"/>
</dbReference>
<feature type="coiled-coil region" evidence="1">
    <location>
        <begin position="497"/>
        <end position="579"/>
    </location>
</feature>
<evidence type="ECO:0000256" key="1">
    <source>
        <dbReference type="SAM" id="Coils"/>
    </source>
</evidence>
<dbReference type="AlphaFoldDB" id="Q2QUT5"/>
<keyword evidence="1" id="KW-0175">Coiled coil</keyword>
<evidence type="ECO:0000313" key="4">
    <source>
        <dbReference type="EMBL" id="ABA96946.1"/>
    </source>
</evidence>
<proteinExistence type="predicted"/>